<evidence type="ECO:0000313" key="1">
    <source>
        <dbReference type="EMBL" id="KAK4793857.1"/>
    </source>
</evidence>
<evidence type="ECO:0000313" key="2">
    <source>
        <dbReference type="Proteomes" id="UP001346149"/>
    </source>
</evidence>
<accession>A0AAN7LW82</accession>
<reference evidence="1 2" key="1">
    <citation type="journal article" date="2023" name="Hortic Res">
        <title>Pangenome of water caltrop reveals structural variations and asymmetric subgenome divergence after allopolyploidization.</title>
        <authorList>
            <person name="Zhang X."/>
            <person name="Chen Y."/>
            <person name="Wang L."/>
            <person name="Yuan Y."/>
            <person name="Fang M."/>
            <person name="Shi L."/>
            <person name="Lu R."/>
            <person name="Comes H.P."/>
            <person name="Ma Y."/>
            <person name="Chen Y."/>
            <person name="Huang G."/>
            <person name="Zhou Y."/>
            <person name="Zheng Z."/>
            <person name="Qiu Y."/>
        </authorList>
    </citation>
    <scope>NUCLEOTIDE SEQUENCE [LARGE SCALE GENOMIC DNA]</scope>
    <source>
        <strain evidence="1">F231</strain>
    </source>
</reference>
<name>A0AAN7LW82_TRANT</name>
<dbReference type="Proteomes" id="UP001346149">
    <property type="component" value="Unassembled WGS sequence"/>
</dbReference>
<comment type="caution">
    <text evidence="1">The sequence shown here is derived from an EMBL/GenBank/DDBJ whole genome shotgun (WGS) entry which is preliminary data.</text>
</comment>
<proteinExistence type="predicted"/>
<gene>
    <name evidence="1" type="ORF">SAY86_011851</name>
</gene>
<keyword evidence="2" id="KW-1185">Reference proteome</keyword>
<dbReference type="EMBL" id="JAXQNO010000007">
    <property type="protein sequence ID" value="KAK4793857.1"/>
    <property type="molecule type" value="Genomic_DNA"/>
</dbReference>
<organism evidence="1 2">
    <name type="scientific">Trapa natans</name>
    <name type="common">Water chestnut</name>
    <dbReference type="NCBI Taxonomy" id="22666"/>
    <lineage>
        <taxon>Eukaryota</taxon>
        <taxon>Viridiplantae</taxon>
        <taxon>Streptophyta</taxon>
        <taxon>Embryophyta</taxon>
        <taxon>Tracheophyta</taxon>
        <taxon>Spermatophyta</taxon>
        <taxon>Magnoliopsida</taxon>
        <taxon>eudicotyledons</taxon>
        <taxon>Gunneridae</taxon>
        <taxon>Pentapetalae</taxon>
        <taxon>rosids</taxon>
        <taxon>malvids</taxon>
        <taxon>Myrtales</taxon>
        <taxon>Lythraceae</taxon>
        <taxon>Trapa</taxon>
    </lineage>
</organism>
<sequence length="66" mass="7275">MDGEVARTLLVVEVDQPDPKTMTGTVGFPLLSCSLSHWSSFLGLIDFGLLHPTWVHMLVRFISMGS</sequence>
<dbReference type="AlphaFoldDB" id="A0AAN7LW82"/>
<protein>
    <submittedName>
        <fullName evidence="1">Uncharacterized protein</fullName>
    </submittedName>
</protein>